<dbReference type="Proteomes" id="UP001515480">
    <property type="component" value="Unassembled WGS sequence"/>
</dbReference>
<gene>
    <name evidence="1" type="ORF">AB1Y20_005658</name>
</gene>
<keyword evidence="2" id="KW-1185">Reference proteome</keyword>
<protein>
    <submittedName>
        <fullName evidence="1">Uncharacterized protein</fullName>
    </submittedName>
</protein>
<dbReference type="EMBL" id="JBGBPQ010000013">
    <property type="protein sequence ID" value="KAL1512401.1"/>
    <property type="molecule type" value="Genomic_DNA"/>
</dbReference>
<dbReference type="AlphaFoldDB" id="A0AB34J5D2"/>
<evidence type="ECO:0000313" key="2">
    <source>
        <dbReference type="Proteomes" id="UP001515480"/>
    </source>
</evidence>
<accession>A0AB34J5D2</accession>
<sequence>MDLAAGSPLGPRLLTVVGVAEQRGTARGSARVRLTPPPIALVGALLLPPPRRASHASAAAAEAVEEQLVRRLGPQLRRELLELDEEFVHDLFDPIMRGALDDHWRVLPYERGTASAAEDVRSIYLSLRPSSSFVFAFYALLVPFRASYARHPLLRAIARGGGRCDRAHPLHTSGLLTGLDNDLFSTHKDATASAVCWNALRLFGDGAFAAMREEAEREVYASDDALVRDSWYMCLGFAEWAAGAARYAEAHHSADPLALYARRRETSEFLGATPHPAFSQRGEHDAWVTQLAVSPKFKAIPAALDAPKAMALVFKMAPTADCQADLPRLVSWLQRFFVWIALVDDLLEQGVDVRTAWNDK</sequence>
<comment type="caution">
    <text evidence="1">The sequence shown here is derived from an EMBL/GenBank/DDBJ whole genome shotgun (WGS) entry which is preliminary data.</text>
</comment>
<reference evidence="1 2" key="1">
    <citation type="journal article" date="2024" name="Science">
        <title>Giant polyketide synthase enzymes in the biosynthesis of giant marine polyether toxins.</title>
        <authorList>
            <person name="Fallon T.R."/>
            <person name="Shende V.V."/>
            <person name="Wierzbicki I.H."/>
            <person name="Pendleton A.L."/>
            <person name="Watervoot N.F."/>
            <person name="Auber R.P."/>
            <person name="Gonzalez D.J."/>
            <person name="Wisecaver J.H."/>
            <person name="Moore B.S."/>
        </authorList>
    </citation>
    <scope>NUCLEOTIDE SEQUENCE [LARGE SCALE GENOMIC DNA]</scope>
    <source>
        <strain evidence="1 2">12B1</strain>
    </source>
</reference>
<organism evidence="1 2">
    <name type="scientific">Prymnesium parvum</name>
    <name type="common">Toxic golden alga</name>
    <dbReference type="NCBI Taxonomy" id="97485"/>
    <lineage>
        <taxon>Eukaryota</taxon>
        <taxon>Haptista</taxon>
        <taxon>Haptophyta</taxon>
        <taxon>Prymnesiophyceae</taxon>
        <taxon>Prymnesiales</taxon>
        <taxon>Prymnesiaceae</taxon>
        <taxon>Prymnesium</taxon>
    </lineage>
</organism>
<proteinExistence type="predicted"/>
<name>A0AB34J5D2_PRYPA</name>
<evidence type="ECO:0000313" key="1">
    <source>
        <dbReference type="EMBL" id="KAL1512401.1"/>
    </source>
</evidence>